<evidence type="ECO:0000313" key="2">
    <source>
        <dbReference type="EMBL" id="ONH98192.1"/>
    </source>
</evidence>
<keyword evidence="3" id="KW-1185">Reference proteome</keyword>
<proteinExistence type="predicted"/>
<dbReference type="EMBL" id="CM007657">
    <property type="protein sequence ID" value="ONH98192.1"/>
    <property type="molecule type" value="Genomic_DNA"/>
</dbReference>
<evidence type="ECO:0000256" key="1">
    <source>
        <dbReference type="SAM" id="Phobius"/>
    </source>
</evidence>
<gene>
    <name evidence="2" type="ORF">PRUPE_7G234700</name>
</gene>
<keyword evidence="1" id="KW-0812">Transmembrane</keyword>
<dbReference type="Proteomes" id="UP000006882">
    <property type="component" value="Chromosome G7"/>
</dbReference>
<organism evidence="2 3">
    <name type="scientific">Prunus persica</name>
    <name type="common">Peach</name>
    <name type="synonym">Amygdalus persica</name>
    <dbReference type="NCBI Taxonomy" id="3760"/>
    <lineage>
        <taxon>Eukaryota</taxon>
        <taxon>Viridiplantae</taxon>
        <taxon>Streptophyta</taxon>
        <taxon>Embryophyta</taxon>
        <taxon>Tracheophyta</taxon>
        <taxon>Spermatophyta</taxon>
        <taxon>Magnoliopsida</taxon>
        <taxon>eudicotyledons</taxon>
        <taxon>Gunneridae</taxon>
        <taxon>Pentapetalae</taxon>
        <taxon>rosids</taxon>
        <taxon>fabids</taxon>
        <taxon>Rosales</taxon>
        <taxon>Rosaceae</taxon>
        <taxon>Amygdaloideae</taxon>
        <taxon>Amygdaleae</taxon>
        <taxon>Prunus</taxon>
    </lineage>
</organism>
<dbReference type="Gramene" id="ONH98192">
    <property type="protein sequence ID" value="ONH98192"/>
    <property type="gene ID" value="PRUPE_7G234700"/>
</dbReference>
<reference evidence="2 3" key="1">
    <citation type="journal article" date="2013" name="Nat. Genet.">
        <title>The high-quality draft genome of peach (Prunus persica) identifies unique patterns of genetic diversity, domestication and genome evolution.</title>
        <authorList>
            <consortium name="International Peach Genome Initiative"/>
            <person name="Verde I."/>
            <person name="Abbott A.G."/>
            <person name="Scalabrin S."/>
            <person name="Jung S."/>
            <person name="Shu S."/>
            <person name="Marroni F."/>
            <person name="Zhebentyayeva T."/>
            <person name="Dettori M.T."/>
            <person name="Grimwood J."/>
            <person name="Cattonaro F."/>
            <person name="Zuccolo A."/>
            <person name="Rossini L."/>
            <person name="Jenkins J."/>
            <person name="Vendramin E."/>
            <person name="Meisel L.A."/>
            <person name="Decroocq V."/>
            <person name="Sosinski B."/>
            <person name="Prochnik S."/>
            <person name="Mitros T."/>
            <person name="Policriti A."/>
            <person name="Cipriani G."/>
            <person name="Dondini L."/>
            <person name="Ficklin S."/>
            <person name="Goodstein D.M."/>
            <person name="Xuan P."/>
            <person name="Del Fabbro C."/>
            <person name="Aramini V."/>
            <person name="Copetti D."/>
            <person name="Gonzalez S."/>
            <person name="Horner D.S."/>
            <person name="Falchi R."/>
            <person name="Lucas S."/>
            <person name="Mica E."/>
            <person name="Maldonado J."/>
            <person name="Lazzari B."/>
            <person name="Bielenberg D."/>
            <person name="Pirona R."/>
            <person name="Miculan M."/>
            <person name="Barakat A."/>
            <person name="Testolin R."/>
            <person name="Stella A."/>
            <person name="Tartarini S."/>
            <person name="Tonutti P."/>
            <person name="Arus P."/>
            <person name="Orellana A."/>
            <person name="Wells C."/>
            <person name="Main D."/>
            <person name="Vizzotto G."/>
            <person name="Silva H."/>
            <person name="Salamini F."/>
            <person name="Schmutz J."/>
            <person name="Morgante M."/>
            <person name="Rokhsar D.S."/>
        </authorList>
    </citation>
    <scope>NUCLEOTIDE SEQUENCE [LARGE SCALE GENOMIC DNA]</scope>
    <source>
        <strain evidence="3">cv. Nemared</strain>
    </source>
</reference>
<protein>
    <submittedName>
        <fullName evidence="2">Uncharacterized protein</fullName>
    </submittedName>
</protein>
<accession>A0A251NFU8</accession>
<evidence type="ECO:0000313" key="3">
    <source>
        <dbReference type="Proteomes" id="UP000006882"/>
    </source>
</evidence>
<feature type="transmembrane region" description="Helical" evidence="1">
    <location>
        <begin position="60"/>
        <end position="83"/>
    </location>
</feature>
<keyword evidence="1" id="KW-1133">Transmembrane helix</keyword>
<keyword evidence="1" id="KW-0472">Membrane</keyword>
<name>A0A251NFU8_PRUPE</name>
<sequence length="104" mass="12248">MFLRHSTGNLRSCLEEQWGHLKSYRLNLMFISNTGTWLMYGFRKVIQGVICRYAKRIAHFLIKILLFPSLCIEILKCYLLSFVTVYNDFGMKVYCIMNLIGLLL</sequence>
<dbReference type="AlphaFoldDB" id="A0A251NFU8"/>